<dbReference type="EMBL" id="BLAF01000070">
    <property type="protein sequence ID" value="GES25634.1"/>
    <property type="molecule type" value="Genomic_DNA"/>
</dbReference>
<dbReference type="Proteomes" id="UP000377595">
    <property type="component" value="Unassembled WGS sequence"/>
</dbReference>
<dbReference type="AlphaFoldDB" id="A0A5M3XWR8"/>
<reference evidence="1 2" key="1">
    <citation type="submission" date="2019-10" db="EMBL/GenBank/DDBJ databases">
        <title>Whole genome shotgun sequence of Acrocarpospora pleiomorpha NBRC 16267.</title>
        <authorList>
            <person name="Ichikawa N."/>
            <person name="Kimura A."/>
            <person name="Kitahashi Y."/>
            <person name="Komaki H."/>
            <person name="Oguchi A."/>
        </authorList>
    </citation>
    <scope>NUCLEOTIDE SEQUENCE [LARGE SCALE GENOMIC DNA]</scope>
    <source>
        <strain evidence="1 2">NBRC 16267</strain>
    </source>
</reference>
<gene>
    <name evidence="1" type="ORF">Aple_085330</name>
</gene>
<evidence type="ECO:0000313" key="2">
    <source>
        <dbReference type="Proteomes" id="UP000377595"/>
    </source>
</evidence>
<name>A0A5M3XWR8_9ACTN</name>
<evidence type="ECO:0000313" key="1">
    <source>
        <dbReference type="EMBL" id="GES25634.1"/>
    </source>
</evidence>
<keyword evidence="2" id="KW-1185">Reference proteome</keyword>
<comment type="caution">
    <text evidence="1">The sequence shown here is derived from an EMBL/GenBank/DDBJ whole genome shotgun (WGS) entry which is preliminary data.</text>
</comment>
<organism evidence="1 2">
    <name type="scientific">Acrocarpospora pleiomorpha</name>
    <dbReference type="NCBI Taxonomy" id="90975"/>
    <lineage>
        <taxon>Bacteria</taxon>
        <taxon>Bacillati</taxon>
        <taxon>Actinomycetota</taxon>
        <taxon>Actinomycetes</taxon>
        <taxon>Streptosporangiales</taxon>
        <taxon>Streptosporangiaceae</taxon>
        <taxon>Acrocarpospora</taxon>
    </lineage>
</organism>
<accession>A0A5M3XWR8</accession>
<sequence length="238" mass="22971">MLAAVTVVGVAWAGQAQAQVRVHPGAADRCARSAVVGLANKVANKVTATTGAVAGRNGRAAVGTALVAVGRTGVFTVLPCGVDPRSRASYRLAAIAGLPGLSAASGVLSVADAAGVAAGSGRAALPGLADLPDVPGLRDASSLVTLPELPGVPPLPGTPKSPAPNLVLAKTMTGELSGMAAGIPATSGLPEAPAVPAVPAVPDDELLPAASLLPKALPDAPGTVTKIAKSLLGDTLVP</sequence>
<protein>
    <submittedName>
        <fullName evidence="1">Uncharacterized protein</fullName>
    </submittedName>
</protein>
<proteinExistence type="predicted"/>